<accession>A0A934NB47</accession>
<evidence type="ECO:0000313" key="1">
    <source>
        <dbReference type="EMBL" id="MBJ7879225.1"/>
    </source>
</evidence>
<dbReference type="RefSeq" id="WP_199596669.1">
    <property type="nucleotide sequence ID" value="NZ_JAEHJZ010000001.1"/>
</dbReference>
<evidence type="ECO:0000313" key="2">
    <source>
        <dbReference type="Proteomes" id="UP000662373"/>
    </source>
</evidence>
<evidence type="ECO:0008006" key="3">
    <source>
        <dbReference type="Google" id="ProtNLM"/>
    </source>
</evidence>
<protein>
    <recommendedName>
        <fullName evidence="3">DUF4832 domain-containing protein</fullName>
    </recommendedName>
</protein>
<sequence length="493" mass="57217">MKPFYTFIILFLSFIELSGQSNGPNLYNKTFELDSVSHLRNPAMGWVLYEEGASFQDEHKNYDPIIFWEEMDEVNAAEYANILYIRVHWKVMEPEEGKYVWKYNKAYQEYIKKAEDRGLKLAFRIFFDNGTPDWVYGAGSESTLDPPLSLKNDKQPYYDDPIFLSKLENFIKAFAEEYDNPDRVDFIDAYGLGRWGEGHGVTLKNQKNYKKVIEKVTGDYARHFKNVLTVYNLSRGDWHISKSAVFDKLGFLPRRDGVGSHWYDDTERAYMADLFPSKAFIGEGCYWFGARDKDTTYQTKTAFFDDKRFPRMRTWNDALSVAVDDAIASRSNTFDLRTPFETKTWIEKLPHKVQEFITYGGYRLYPDSISVHQNDRQLTIDHYWRNFGVGVLPNNHPNWNNKYKVAFALINPNSGKVAYSYVDPIANPGKWIQGELYGYPDLNFTIPKSVNRGNYQLAVTIIDTTTGKPAIKLAIKNNSIINDWAIINTVEIK</sequence>
<organism evidence="1 2">
    <name type="scientific">Gelidibacter salicanalis</name>
    <dbReference type="NCBI Taxonomy" id="291193"/>
    <lineage>
        <taxon>Bacteria</taxon>
        <taxon>Pseudomonadati</taxon>
        <taxon>Bacteroidota</taxon>
        <taxon>Flavobacteriia</taxon>
        <taxon>Flavobacteriales</taxon>
        <taxon>Flavobacteriaceae</taxon>
        <taxon>Gelidibacter</taxon>
    </lineage>
</organism>
<proteinExistence type="predicted"/>
<dbReference type="SUPFAM" id="SSF51445">
    <property type="entry name" value="(Trans)glycosidases"/>
    <property type="match status" value="1"/>
</dbReference>
<dbReference type="Gene3D" id="3.20.20.80">
    <property type="entry name" value="Glycosidases"/>
    <property type="match status" value="1"/>
</dbReference>
<dbReference type="EMBL" id="JAEHJZ010000001">
    <property type="protein sequence ID" value="MBJ7879225.1"/>
    <property type="molecule type" value="Genomic_DNA"/>
</dbReference>
<dbReference type="InterPro" id="IPR017853">
    <property type="entry name" value="GH"/>
</dbReference>
<reference evidence="1 2" key="1">
    <citation type="submission" date="2020-09" db="EMBL/GenBank/DDBJ databases">
        <title>Draft genome of Gelidibacter salicanalis PAMC21136.</title>
        <authorList>
            <person name="Park H."/>
        </authorList>
    </citation>
    <scope>NUCLEOTIDE SEQUENCE [LARGE SCALE GENOMIC DNA]</scope>
    <source>
        <strain evidence="1 2">PAMC21136</strain>
    </source>
</reference>
<gene>
    <name evidence="1" type="ORF">JEM65_00965</name>
</gene>
<dbReference type="Proteomes" id="UP000662373">
    <property type="component" value="Unassembled WGS sequence"/>
</dbReference>
<comment type="caution">
    <text evidence="1">The sequence shown here is derived from an EMBL/GenBank/DDBJ whole genome shotgun (WGS) entry which is preliminary data.</text>
</comment>
<dbReference type="AlphaFoldDB" id="A0A934NB47"/>
<name>A0A934NB47_9FLAO</name>
<keyword evidence="2" id="KW-1185">Reference proteome</keyword>